<organism evidence="1 2">
    <name type="scientific">Chromobacterium aquaticum</name>
    <dbReference type="NCBI Taxonomy" id="467180"/>
    <lineage>
        <taxon>Bacteria</taxon>
        <taxon>Pseudomonadati</taxon>
        <taxon>Pseudomonadota</taxon>
        <taxon>Betaproteobacteria</taxon>
        <taxon>Neisseriales</taxon>
        <taxon>Chromobacteriaceae</taxon>
        <taxon>Chromobacterium</taxon>
    </lineage>
</organism>
<keyword evidence="2" id="KW-1185">Reference proteome</keyword>
<reference evidence="2" key="1">
    <citation type="journal article" date="2019" name="Int. J. Syst. Evol. Microbiol.">
        <title>The Global Catalogue of Microorganisms (GCM) 10K type strain sequencing project: providing services to taxonomists for standard genome sequencing and annotation.</title>
        <authorList>
            <consortium name="The Broad Institute Genomics Platform"/>
            <consortium name="The Broad Institute Genome Sequencing Center for Infectious Disease"/>
            <person name="Wu L."/>
            <person name="Ma J."/>
        </authorList>
    </citation>
    <scope>NUCLEOTIDE SEQUENCE [LARGE SCALE GENOMIC DNA]</scope>
    <source>
        <strain evidence="2">CGMCC 4.7608</strain>
    </source>
</reference>
<name>A0ABV8ZNJ2_9NEIS</name>
<protein>
    <submittedName>
        <fullName evidence="1">DUF1484 family protein</fullName>
    </submittedName>
</protein>
<comment type="caution">
    <text evidence="1">The sequence shown here is derived from an EMBL/GenBank/DDBJ whole genome shotgun (WGS) entry which is preliminary data.</text>
</comment>
<evidence type="ECO:0000313" key="1">
    <source>
        <dbReference type="EMBL" id="MFC4488195.1"/>
    </source>
</evidence>
<proteinExistence type="predicted"/>
<sequence>MTLPPSTSLSWCLRELQALRQHHQALSPIDPLIQQLDRYREHLHTGIHAVDLELSQVSSALSGLLAMLDQSNLDSLECEQVYCLLEPFARRLQQTATQVRQLI</sequence>
<evidence type="ECO:0000313" key="2">
    <source>
        <dbReference type="Proteomes" id="UP001595999"/>
    </source>
</evidence>
<dbReference type="Proteomes" id="UP001595999">
    <property type="component" value="Unassembled WGS sequence"/>
</dbReference>
<accession>A0ABV8ZNJ2</accession>
<gene>
    <name evidence="1" type="ORF">ACFO0R_01045</name>
</gene>
<dbReference type="EMBL" id="JBHSEK010000001">
    <property type="protein sequence ID" value="MFC4488195.1"/>
    <property type="molecule type" value="Genomic_DNA"/>
</dbReference>
<dbReference type="RefSeq" id="WP_197081433.1">
    <property type="nucleotide sequence ID" value="NZ_JAJOHW010000181.1"/>
</dbReference>